<feature type="domain" description="DH" evidence="4">
    <location>
        <begin position="279"/>
        <end position="456"/>
    </location>
</feature>
<feature type="region of interest" description="Disordered" evidence="2">
    <location>
        <begin position="1016"/>
        <end position="1039"/>
    </location>
</feature>
<feature type="compositionally biased region" description="Basic and acidic residues" evidence="2">
    <location>
        <begin position="809"/>
        <end position="834"/>
    </location>
</feature>
<dbReference type="InterPro" id="IPR043324">
    <property type="entry name" value="PH_PLEKHG1_G2_G3"/>
</dbReference>
<dbReference type="CDD" id="cd13243">
    <property type="entry name" value="PH_PLEKHG1_G2_G3"/>
    <property type="match status" value="1"/>
</dbReference>
<evidence type="ECO:0000259" key="3">
    <source>
        <dbReference type="PROSITE" id="PS50003"/>
    </source>
</evidence>
<feature type="region of interest" description="Disordered" evidence="2">
    <location>
        <begin position="752"/>
        <end position="775"/>
    </location>
</feature>
<dbReference type="InterPro" id="IPR000219">
    <property type="entry name" value="DH_dom"/>
</dbReference>
<dbReference type="InterPro" id="IPR055251">
    <property type="entry name" value="SOS1_NGEF_PH"/>
</dbReference>
<name>A0A9P0DKD1_9CUCU</name>
<dbReference type="PANTHER" id="PTHR45924">
    <property type="entry name" value="FI17866P1"/>
    <property type="match status" value="1"/>
</dbReference>
<dbReference type="PROSITE" id="PS50003">
    <property type="entry name" value="PH_DOMAIN"/>
    <property type="match status" value="1"/>
</dbReference>
<feature type="compositionally biased region" description="Low complexity" evidence="2">
    <location>
        <begin position="950"/>
        <end position="973"/>
    </location>
</feature>
<feature type="compositionally biased region" description="Low complexity" evidence="2">
    <location>
        <begin position="752"/>
        <end position="762"/>
    </location>
</feature>
<dbReference type="SUPFAM" id="SSF48065">
    <property type="entry name" value="DBL homology domain (DH-domain)"/>
    <property type="match status" value="1"/>
</dbReference>
<reference evidence="5" key="1">
    <citation type="submission" date="2022-01" db="EMBL/GenBank/DDBJ databases">
        <authorList>
            <person name="King R."/>
        </authorList>
    </citation>
    <scope>NUCLEOTIDE SEQUENCE</scope>
</reference>
<evidence type="ECO:0000313" key="6">
    <source>
        <dbReference type="Proteomes" id="UP001152799"/>
    </source>
</evidence>
<dbReference type="InterPro" id="IPR001849">
    <property type="entry name" value="PH_domain"/>
</dbReference>
<gene>
    <name evidence="5" type="ORF">CEUTPL_LOCUS4129</name>
</gene>
<evidence type="ECO:0000256" key="1">
    <source>
        <dbReference type="ARBA" id="ARBA00022553"/>
    </source>
</evidence>
<dbReference type="SMART" id="SM00233">
    <property type="entry name" value="PH"/>
    <property type="match status" value="1"/>
</dbReference>
<accession>A0A9P0DKD1</accession>
<feature type="region of interest" description="Disordered" evidence="2">
    <location>
        <begin position="193"/>
        <end position="279"/>
    </location>
</feature>
<dbReference type="EMBL" id="OU892289">
    <property type="protein sequence ID" value="CAH1125212.1"/>
    <property type="molecule type" value="Genomic_DNA"/>
</dbReference>
<keyword evidence="1" id="KW-0597">Phosphoprotein</keyword>
<dbReference type="Proteomes" id="UP001152799">
    <property type="component" value="Chromosome 13"/>
</dbReference>
<feature type="domain" description="PH" evidence="3">
    <location>
        <begin position="486"/>
        <end position="580"/>
    </location>
</feature>
<feature type="compositionally biased region" description="Low complexity" evidence="2">
    <location>
        <begin position="218"/>
        <end position="233"/>
    </location>
</feature>
<feature type="compositionally biased region" description="Polar residues" evidence="2">
    <location>
        <begin position="195"/>
        <end position="213"/>
    </location>
</feature>
<feature type="region of interest" description="Disordered" evidence="2">
    <location>
        <begin position="869"/>
        <end position="888"/>
    </location>
</feature>
<sequence>MSDKDGVQDPKGSSPDLMPSIMGAFDAYLNRDSETSFKTSTPKRTHQFSNFTHLSPCVQKILSNVPEQEVNKKFYSEETLSTRRNRYGYRSLRTTTDNKSQENLDYNISPGVHKMISNLQDSELVIKNRNHSYLFPRGSNGISDKKSDICDLSDNVVNSEGYVPVPLGSYLHSDKGIASRTPVGRKNMGKYLQIPSESSTGGITNSTASSSEVSRPVSLTSLGSCSSSGSSNGHLHHHQPESAYLASAESLDSDPEPGGIRQGSADSGIAEQEQPSINPEQRVLQEVLDTETVYVADLQEVIQGYLEQWRSDPDCPLTEYLPDLFTNLEEICEFSRKILEDLRISNLDPTKTANVFLQHDGGFKVYNAYCARYPRTMEVLGVLQRDQIIAPLIREKQMQLGHALPLGSYLLKPVQRILKYHLLLQRLSKQCEPQHKPTVDLALATMTAVASDINNMKRKHEHSVRVQEIQSQLYGWTGADLTTLGELIVEGTFRVQGAKGRRHVFLFEKVLLLAKSRTEGALAYKTHIECSNLMLVEQVRGDVLSFQVLPFDNPRLQCTLRARSVHYKREWTMQIKRAILENYSAVIPNHARQLVMQLGQDVTETDDTSEKWLPLKHNSTTPHYLEKRTRVRKTRGDFSKDRSISQDRTFTSFGSWRRKSEPMIPQQYDNKIVTTKISKLKKTKENGSSTFYTDLSDSETCELASESVESLDVTRPEQDHQKNDDISPKTIEKIVSELLMQNQEFHKVFNRGSNNQHQNQSQRHPRRNVTSEPGPIWYDESRLLTQLPSKADSLPRSFQLNDPGLQGEGDVKKRTAGEFDETQRENEMSSRLLDDTQANPHPEYKIYRKTPLRLSMLQRLRMILSEEQRRKHPVQTQPKGWNKSTGEKLANPDYVDPQTLFVSNGHVTSNQVNGSNNEQDLMGERVELDMTLNPEVLKEFDLRLKRDSNTSHQSINSSHQSVNSSHLQLNSPHHSPHSSHHSPSDSYYESILETSLTEEYVKDSVTGKLVVKSDSFTDSHRSQAAKPIIVKRPTNAPPPIPVKPLRLTKLQACHINSCNSKPMDNKGGVNGGQTSWVRAMVGRFE</sequence>
<dbReference type="Pfam" id="PF00621">
    <property type="entry name" value="RhoGEF"/>
    <property type="match status" value="1"/>
</dbReference>
<dbReference type="PROSITE" id="PS50010">
    <property type="entry name" value="DH_2"/>
    <property type="match status" value="1"/>
</dbReference>
<dbReference type="InterPro" id="IPR011993">
    <property type="entry name" value="PH-like_dom_sf"/>
</dbReference>
<organism evidence="5 6">
    <name type="scientific">Ceutorhynchus assimilis</name>
    <name type="common">cabbage seed weevil</name>
    <dbReference type="NCBI Taxonomy" id="467358"/>
    <lineage>
        <taxon>Eukaryota</taxon>
        <taxon>Metazoa</taxon>
        <taxon>Ecdysozoa</taxon>
        <taxon>Arthropoda</taxon>
        <taxon>Hexapoda</taxon>
        <taxon>Insecta</taxon>
        <taxon>Pterygota</taxon>
        <taxon>Neoptera</taxon>
        <taxon>Endopterygota</taxon>
        <taxon>Coleoptera</taxon>
        <taxon>Polyphaga</taxon>
        <taxon>Cucujiformia</taxon>
        <taxon>Curculionidae</taxon>
        <taxon>Ceutorhynchinae</taxon>
        <taxon>Ceutorhynchus</taxon>
    </lineage>
</organism>
<evidence type="ECO:0008006" key="7">
    <source>
        <dbReference type="Google" id="ProtNLM"/>
    </source>
</evidence>
<dbReference type="CDD" id="cd00160">
    <property type="entry name" value="RhoGEF"/>
    <property type="match status" value="1"/>
</dbReference>
<dbReference type="AlphaFoldDB" id="A0A9P0DKD1"/>
<dbReference type="Gene3D" id="2.30.29.30">
    <property type="entry name" value="Pleckstrin-homology domain (PH domain)/Phosphotyrosine-binding domain (PTB)"/>
    <property type="match status" value="1"/>
</dbReference>
<dbReference type="SMART" id="SM00325">
    <property type="entry name" value="RhoGEF"/>
    <property type="match status" value="1"/>
</dbReference>
<evidence type="ECO:0000313" key="5">
    <source>
        <dbReference type="EMBL" id="CAH1125212.1"/>
    </source>
</evidence>
<dbReference type="Gene3D" id="1.20.900.10">
    <property type="entry name" value="Dbl homology (DH) domain"/>
    <property type="match status" value="1"/>
</dbReference>
<protein>
    <recommendedName>
        <fullName evidence="7">Pleckstrin homology domain-containing family G member 1</fullName>
    </recommendedName>
</protein>
<proteinExistence type="predicted"/>
<dbReference type="GO" id="GO:0005085">
    <property type="term" value="F:guanyl-nucleotide exchange factor activity"/>
    <property type="evidence" value="ECO:0007669"/>
    <property type="project" value="InterPro"/>
</dbReference>
<evidence type="ECO:0000259" key="4">
    <source>
        <dbReference type="PROSITE" id="PS50010"/>
    </source>
</evidence>
<dbReference type="InterPro" id="IPR035899">
    <property type="entry name" value="DBL_dom_sf"/>
</dbReference>
<dbReference type="SUPFAM" id="SSF50729">
    <property type="entry name" value="PH domain-like"/>
    <property type="match status" value="1"/>
</dbReference>
<feature type="region of interest" description="Disordered" evidence="2">
    <location>
        <begin position="793"/>
        <end position="841"/>
    </location>
</feature>
<dbReference type="Pfam" id="PF22697">
    <property type="entry name" value="SOS1_NGEF_PH"/>
    <property type="match status" value="1"/>
</dbReference>
<feature type="compositionally biased region" description="Polar residues" evidence="2">
    <location>
        <begin position="874"/>
        <end position="884"/>
    </location>
</feature>
<keyword evidence="6" id="KW-1185">Reference proteome</keyword>
<dbReference type="GO" id="GO:0031267">
    <property type="term" value="F:small GTPase binding"/>
    <property type="evidence" value="ECO:0007669"/>
    <property type="project" value="TreeGrafter"/>
</dbReference>
<dbReference type="OrthoDB" id="1594986at2759"/>
<feature type="region of interest" description="Disordered" evidence="2">
    <location>
        <begin position="949"/>
        <end position="986"/>
    </location>
</feature>
<evidence type="ECO:0000256" key="2">
    <source>
        <dbReference type="SAM" id="MobiDB-lite"/>
    </source>
</evidence>
<dbReference type="PANTHER" id="PTHR45924:SF2">
    <property type="entry name" value="FI17866P1"/>
    <property type="match status" value="1"/>
</dbReference>